<organism evidence="2 3">
    <name type="scientific">Pelosinus baikalensis</name>
    <dbReference type="NCBI Taxonomy" id="2892015"/>
    <lineage>
        <taxon>Bacteria</taxon>
        <taxon>Bacillati</taxon>
        <taxon>Bacillota</taxon>
        <taxon>Negativicutes</taxon>
        <taxon>Selenomonadales</taxon>
        <taxon>Sporomusaceae</taxon>
        <taxon>Pelosinus</taxon>
    </lineage>
</organism>
<keyword evidence="1" id="KW-1133">Transmembrane helix</keyword>
<dbReference type="PANTHER" id="PTHR43300:SF11">
    <property type="entry name" value="ACETYLTRANSFERASE RV3034C-RELATED"/>
    <property type="match status" value="1"/>
</dbReference>
<gene>
    <name evidence="2" type="ORF">LMF89_01865</name>
</gene>
<dbReference type="Proteomes" id="UP001165492">
    <property type="component" value="Unassembled WGS sequence"/>
</dbReference>
<dbReference type="Gene3D" id="2.160.10.10">
    <property type="entry name" value="Hexapeptide repeat proteins"/>
    <property type="match status" value="1"/>
</dbReference>
<evidence type="ECO:0000313" key="3">
    <source>
        <dbReference type="Proteomes" id="UP001165492"/>
    </source>
</evidence>
<keyword evidence="1" id="KW-0472">Membrane</keyword>
<keyword evidence="3" id="KW-1185">Reference proteome</keyword>
<protein>
    <submittedName>
        <fullName evidence="2">CatB-related O-acetyltransferase</fullName>
    </submittedName>
</protein>
<dbReference type="EMBL" id="JAJHJB010000002">
    <property type="protein sequence ID" value="MCC5464107.1"/>
    <property type="molecule type" value="Genomic_DNA"/>
</dbReference>
<reference evidence="2" key="1">
    <citation type="submission" date="2021-11" db="EMBL/GenBank/DDBJ databases">
        <title>Description of a new species Pelosinus isolated from the bottom sediments of Lake Baikal.</title>
        <authorList>
            <person name="Zakharyuk A."/>
        </authorList>
    </citation>
    <scope>NUCLEOTIDE SEQUENCE</scope>
    <source>
        <strain evidence="2">Bkl1</strain>
    </source>
</reference>
<dbReference type="InterPro" id="IPR001451">
    <property type="entry name" value="Hexapep"/>
</dbReference>
<dbReference type="InterPro" id="IPR011004">
    <property type="entry name" value="Trimer_LpxA-like_sf"/>
</dbReference>
<name>A0ABS8HLP5_9FIRM</name>
<dbReference type="CDD" id="cd03349">
    <property type="entry name" value="LbH_XAT"/>
    <property type="match status" value="1"/>
</dbReference>
<evidence type="ECO:0000256" key="1">
    <source>
        <dbReference type="SAM" id="Phobius"/>
    </source>
</evidence>
<dbReference type="Pfam" id="PF14602">
    <property type="entry name" value="Hexapep_2"/>
    <property type="match status" value="1"/>
</dbReference>
<proteinExistence type="predicted"/>
<dbReference type="SUPFAM" id="SSF51161">
    <property type="entry name" value="Trimeric LpxA-like enzymes"/>
    <property type="match status" value="1"/>
</dbReference>
<comment type="caution">
    <text evidence="2">The sequence shown here is derived from an EMBL/GenBank/DDBJ whole genome shotgun (WGS) entry which is preliminary data.</text>
</comment>
<dbReference type="PANTHER" id="PTHR43300">
    <property type="entry name" value="ACETYLTRANSFERASE"/>
    <property type="match status" value="1"/>
</dbReference>
<sequence length="212" mass="24171">MQSFILMIYRVLFYRPFRRIFLLFIAKFEGGWFWSATIRNIFKLYHGIDVGYGTYGGAFDTTKIAGGTVFGNYCSIAPNVYVFNGNHPLAFFSQHPIFYNPKIGFVNEEQIPRTKLIIGHDVWIGANAIILPSVSRIGNGAVIGAGTVVTRDVKPYEVVAGNPARHIRYRFAPIVIDRIEKSLWWFLTKDELQKATPSLCKLTHENEIRSFE</sequence>
<feature type="transmembrane region" description="Helical" evidence="1">
    <location>
        <begin position="20"/>
        <end position="38"/>
    </location>
</feature>
<dbReference type="InterPro" id="IPR050179">
    <property type="entry name" value="Trans_hexapeptide_repeat"/>
</dbReference>
<accession>A0ABS8HLP5</accession>
<keyword evidence="1" id="KW-0812">Transmembrane</keyword>
<evidence type="ECO:0000313" key="2">
    <source>
        <dbReference type="EMBL" id="MCC5464107.1"/>
    </source>
</evidence>